<evidence type="ECO:0000313" key="1">
    <source>
        <dbReference type="EMBL" id="KKL25046.1"/>
    </source>
</evidence>
<dbReference type="EMBL" id="LAZR01036363">
    <property type="protein sequence ID" value="KKL25046.1"/>
    <property type="molecule type" value="Genomic_DNA"/>
</dbReference>
<sequence>MNEVIREEDSIKALREMAQQLLDLLVLADMAQIAEARLVRPKGEFTTERASNDYAIMAALSPKWIRDELDWETFPAFLRPR</sequence>
<reference evidence="1" key="1">
    <citation type="journal article" date="2015" name="Nature">
        <title>Complex archaea that bridge the gap between prokaryotes and eukaryotes.</title>
        <authorList>
            <person name="Spang A."/>
            <person name="Saw J.H."/>
            <person name="Jorgensen S.L."/>
            <person name="Zaremba-Niedzwiedzka K."/>
            <person name="Martijn J."/>
            <person name="Lind A.E."/>
            <person name="van Eijk R."/>
            <person name="Schleper C."/>
            <person name="Guy L."/>
            <person name="Ettema T.J."/>
        </authorList>
    </citation>
    <scope>NUCLEOTIDE SEQUENCE</scope>
</reference>
<gene>
    <name evidence="1" type="ORF">LCGC14_2409200</name>
</gene>
<name>A0A0F9E561_9ZZZZ</name>
<accession>A0A0F9E561</accession>
<organism evidence="1">
    <name type="scientific">marine sediment metagenome</name>
    <dbReference type="NCBI Taxonomy" id="412755"/>
    <lineage>
        <taxon>unclassified sequences</taxon>
        <taxon>metagenomes</taxon>
        <taxon>ecological metagenomes</taxon>
    </lineage>
</organism>
<dbReference type="AlphaFoldDB" id="A0A0F9E561"/>
<proteinExistence type="predicted"/>
<protein>
    <submittedName>
        <fullName evidence="1">Uncharacterized protein</fullName>
    </submittedName>
</protein>
<comment type="caution">
    <text evidence="1">The sequence shown here is derived from an EMBL/GenBank/DDBJ whole genome shotgun (WGS) entry which is preliminary data.</text>
</comment>